<keyword evidence="3" id="KW-1185">Reference proteome</keyword>
<evidence type="ECO:0000256" key="1">
    <source>
        <dbReference type="SAM" id="MobiDB-lite"/>
    </source>
</evidence>
<name>A0A2P7QEW3_9SPHN</name>
<comment type="caution">
    <text evidence="2">The sequence shown here is derived from an EMBL/GenBank/DDBJ whole genome shotgun (WGS) entry which is preliminary data.</text>
</comment>
<evidence type="ECO:0000313" key="3">
    <source>
        <dbReference type="Proteomes" id="UP000241167"/>
    </source>
</evidence>
<accession>A0A2P7QEW3</accession>
<dbReference type="Proteomes" id="UP000241167">
    <property type="component" value="Unassembled WGS sequence"/>
</dbReference>
<dbReference type="EMBL" id="PXYI01000013">
    <property type="protein sequence ID" value="PSJ36512.1"/>
    <property type="molecule type" value="Genomic_DNA"/>
</dbReference>
<sequence length="75" mass="7815">MSTDDQPAKGENLQGPPTNKYRPSNVAPPPEEEMRHDALGGRVVVQETSGTAAAEATGRLQPDNDADPEETAGSG</sequence>
<organism evidence="2 3">
    <name type="scientific">Allosphingosinicella deserti</name>
    <dbReference type="NCBI Taxonomy" id="2116704"/>
    <lineage>
        <taxon>Bacteria</taxon>
        <taxon>Pseudomonadati</taxon>
        <taxon>Pseudomonadota</taxon>
        <taxon>Alphaproteobacteria</taxon>
        <taxon>Sphingomonadales</taxon>
        <taxon>Sphingomonadaceae</taxon>
        <taxon>Allosphingosinicella</taxon>
    </lineage>
</organism>
<gene>
    <name evidence="2" type="ORF">C7I55_25920</name>
</gene>
<feature type="compositionally biased region" description="Low complexity" evidence="1">
    <location>
        <begin position="47"/>
        <end position="58"/>
    </location>
</feature>
<dbReference type="RefSeq" id="WP_106515959.1">
    <property type="nucleotide sequence ID" value="NZ_PXYI01000013.1"/>
</dbReference>
<dbReference type="AlphaFoldDB" id="A0A2P7QEW3"/>
<evidence type="ECO:0000313" key="2">
    <source>
        <dbReference type="EMBL" id="PSJ36512.1"/>
    </source>
</evidence>
<feature type="compositionally biased region" description="Acidic residues" evidence="1">
    <location>
        <begin position="64"/>
        <end position="75"/>
    </location>
</feature>
<feature type="region of interest" description="Disordered" evidence="1">
    <location>
        <begin position="1"/>
        <end position="75"/>
    </location>
</feature>
<proteinExistence type="predicted"/>
<reference evidence="2 3" key="1">
    <citation type="submission" date="2018-03" db="EMBL/GenBank/DDBJ databases">
        <title>The draft genome of Sphingosinicella sp. GL-C-18.</title>
        <authorList>
            <person name="Liu L."/>
            <person name="Li L."/>
            <person name="Liang L."/>
            <person name="Zhang X."/>
            <person name="Wang T."/>
        </authorList>
    </citation>
    <scope>NUCLEOTIDE SEQUENCE [LARGE SCALE GENOMIC DNA]</scope>
    <source>
        <strain evidence="2 3">GL-C-18</strain>
    </source>
</reference>
<protein>
    <submittedName>
        <fullName evidence="2">Uncharacterized protein</fullName>
    </submittedName>
</protein>